<dbReference type="AlphaFoldDB" id="A0A0A2CA55"/>
<dbReference type="PROSITE" id="PS51202">
    <property type="entry name" value="RCK_C"/>
    <property type="match status" value="1"/>
</dbReference>
<protein>
    <submittedName>
        <fullName evidence="3">Trk system potassium uptake protein TrkA</fullName>
    </submittedName>
</protein>
<dbReference type="InterPro" id="IPR006037">
    <property type="entry name" value="RCK_C"/>
</dbReference>
<dbReference type="PANTHER" id="PTHR43833:SF7">
    <property type="entry name" value="KTR SYSTEM POTASSIUM UPTAKE PROTEIN C"/>
    <property type="match status" value="1"/>
</dbReference>
<dbReference type="InterPro" id="IPR003148">
    <property type="entry name" value="RCK_N"/>
</dbReference>
<dbReference type="SUPFAM" id="SSF116726">
    <property type="entry name" value="TrkA C-terminal domain-like"/>
    <property type="match status" value="1"/>
</dbReference>
<dbReference type="Gene3D" id="3.30.70.1450">
    <property type="entry name" value="Regulator of K+ conductance, C-terminal domain"/>
    <property type="match status" value="1"/>
</dbReference>
<comment type="caution">
    <text evidence="3">The sequence shown here is derived from an EMBL/GenBank/DDBJ whole genome shotgun (WGS) entry which is preliminary data.</text>
</comment>
<name>A0A0A2CA55_PROMR</name>
<dbReference type="InterPro" id="IPR036291">
    <property type="entry name" value="NAD(P)-bd_dom_sf"/>
</dbReference>
<evidence type="ECO:0000313" key="3">
    <source>
        <dbReference type="EMBL" id="KGG21770.1"/>
    </source>
</evidence>
<evidence type="ECO:0000259" key="2">
    <source>
        <dbReference type="PROSITE" id="PS51202"/>
    </source>
</evidence>
<gene>
    <name evidence="3" type="ORF">EV03_0510</name>
</gene>
<evidence type="ECO:0000259" key="1">
    <source>
        <dbReference type="PROSITE" id="PS51201"/>
    </source>
</evidence>
<dbReference type="EMBL" id="JNAX01000005">
    <property type="protein sequence ID" value="KGG21770.1"/>
    <property type="molecule type" value="Genomic_DNA"/>
</dbReference>
<feature type="domain" description="RCK N-terminal" evidence="1">
    <location>
        <begin position="15"/>
        <end position="136"/>
    </location>
</feature>
<dbReference type="InterPro" id="IPR036721">
    <property type="entry name" value="RCK_C_sf"/>
</dbReference>
<dbReference type="SUPFAM" id="SSF51735">
    <property type="entry name" value="NAD(P)-binding Rossmann-fold domains"/>
    <property type="match status" value="1"/>
</dbReference>
<dbReference type="Proteomes" id="UP000030392">
    <property type="component" value="Unassembled WGS sequence"/>
</dbReference>
<proteinExistence type="predicted"/>
<organism evidence="3 4">
    <name type="scientific">Prochlorococcus marinus str. PAC1</name>
    <dbReference type="NCBI Taxonomy" id="59924"/>
    <lineage>
        <taxon>Bacteria</taxon>
        <taxon>Bacillati</taxon>
        <taxon>Cyanobacteriota</taxon>
        <taxon>Cyanophyceae</taxon>
        <taxon>Synechococcales</taxon>
        <taxon>Prochlorococcaceae</taxon>
        <taxon>Prochlorococcus</taxon>
    </lineage>
</organism>
<dbReference type="GO" id="GO:0006813">
    <property type="term" value="P:potassium ion transport"/>
    <property type="evidence" value="ECO:0007669"/>
    <property type="project" value="InterPro"/>
</dbReference>
<dbReference type="PROSITE" id="PS51201">
    <property type="entry name" value="RCK_N"/>
    <property type="match status" value="1"/>
</dbReference>
<dbReference type="RefSeq" id="WP_011294081.1">
    <property type="nucleotide sequence ID" value="NZ_CP138967.1"/>
</dbReference>
<dbReference type="GO" id="GO:0008324">
    <property type="term" value="F:monoatomic cation transmembrane transporter activity"/>
    <property type="evidence" value="ECO:0007669"/>
    <property type="project" value="InterPro"/>
</dbReference>
<accession>A0A0A2CA55</accession>
<feature type="domain" description="RCK C-terminal" evidence="2">
    <location>
        <begin position="154"/>
        <end position="234"/>
    </location>
</feature>
<dbReference type="Gene3D" id="3.40.50.720">
    <property type="entry name" value="NAD(P)-binding Rossmann-like Domain"/>
    <property type="match status" value="1"/>
</dbReference>
<dbReference type="PANTHER" id="PTHR43833">
    <property type="entry name" value="POTASSIUM CHANNEL PROTEIN 2-RELATED-RELATED"/>
    <property type="match status" value="1"/>
</dbReference>
<dbReference type="InterPro" id="IPR050721">
    <property type="entry name" value="Trk_Ktr_HKT_K-transport"/>
</dbReference>
<dbReference type="Pfam" id="PF02080">
    <property type="entry name" value="TrkA_C"/>
    <property type="match status" value="1"/>
</dbReference>
<sequence length="234" mass="25935">MSDWWQWSPIKANQKLGFAVVGIGRFGSAVCRELLRNGADVLAVDFSEKAIEELRQLEPTIEARVVDSTDEESMKEAGVLEMGTVVVGISEPIEASITTTLIAKDTEGSLVKQVIARATSDLHEKMLKRVGADRVVFPSRMQGERLGLELVRPNLIERLELDDKTGIDEIKVPEVFVGRSLRDLNLRKNYFVNVLAAGPAQLLTVNPPAKYILEKDHVLVVMGSMEDLQKLPQT</sequence>
<dbReference type="Pfam" id="PF02254">
    <property type="entry name" value="TrkA_N"/>
    <property type="match status" value="1"/>
</dbReference>
<evidence type="ECO:0000313" key="4">
    <source>
        <dbReference type="Proteomes" id="UP000030392"/>
    </source>
</evidence>
<reference evidence="4" key="1">
    <citation type="journal article" date="2014" name="Sci. Data">
        <title>Genomes of diverse isolates of the marine cyanobacterium Prochlorococcus.</title>
        <authorList>
            <person name="Biller S."/>
            <person name="Berube P."/>
            <person name="Thompson J."/>
            <person name="Kelly L."/>
            <person name="Roggensack S."/>
            <person name="Awad L."/>
            <person name="Roache-Johnson K."/>
            <person name="Ding H."/>
            <person name="Giovannoni S.J."/>
            <person name="Moore L.R."/>
            <person name="Chisholm S.W."/>
        </authorList>
    </citation>
    <scope>NUCLEOTIDE SEQUENCE [LARGE SCALE GENOMIC DNA]</scope>
    <source>
        <strain evidence="4">PAC1</strain>
    </source>
</reference>